<evidence type="ECO:0000259" key="2">
    <source>
        <dbReference type="Pfam" id="PF13490"/>
    </source>
</evidence>
<feature type="compositionally biased region" description="Gly residues" evidence="1">
    <location>
        <begin position="66"/>
        <end position="77"/>
    </location>
</feature>
<gene>
    <name evidence="3" type="ORF">ElP_22150</name>
</gene>
<accession>A0A518H0G2</accession>
<feature type="region of interest" description="Disordered" evidence="1">
    <location>
        <begin position="66"/>
        <end position="94"/>
    </location>
</feature>
<protein>
    <recommendedName>
        <fullName evidence="2">Putative zinc-finger domain-containing protein</fullName>
    </recommendedName>
</protein>
<name>A0A518H0G2_9BACT</name>
<feature type="compositionally biased region" description="Basic and acidic residues" evidence="1">
    <location>
        <begin position="81"/>
        <end position="94"/>
    </location>
</feature>
<proteinExistence type="predicted"/>
<reference evidence="3 4" key="1">
    <citation type="submission" date="2019-02" db="EMBL/GenBank/DDBJ databases">
        <title>Deep-cultivation of Planctomycetes and their phenomic and genomic characterization uncovers novel biology.</title>
        <authorList>
            <person name="Wiegand S."/>
            <person name="Jogler M."/>
            <person name="Boedeker C."/>
            <person name="Pinto D."/>
            <person name="Vollmers J."/>
            <person name="Rivas-Marin E."/>
            <person name="Kohn T."/>
            <person name="Peeters S.H."/>
            <person name="Heuer A."/>
            <person name="Rast P."/>
            <person name="Oberbeckmann S."/>
            <person name="Bunk B."/>
            <person name="Jeske O."/>
            <person name="Meyerdierks A."/>
            <person name="Storesund J.E."/>
            <person name="Kallscheuer N."/>
            <person name="Luecker S."/>
            <person name="Lage O.M."/>
            <person name="Pohl T."/>
            <person name="Merkel B.J."/>
            <person name="Hornburger P."/>
            <person name="Mueller R.-W."/>
            <person name="Bruemmer F."/>
            <person name="Labrenz M."/>
            <person name="Spormann A.M."/>
            <person name="Op den Camp H."/>
            <person name="Overmann J."/>
            <person name="Amann R."/>
            <person name="Jetten M.S.M."/>
            <person name="Mascher T."/>
            <person name="Medema M.H."/>
            <person name="Devos D.P."/>
            <person name="Kaster A.-K."/>
            <person name="Ovreas L."/>
            <person name="Rohde M."/>
            <person name="Galperin M.Y."/>
            <person name="Jogler C."/>
        </authorList>
    </citation>
    <scope>NUCLEOTIDE SEQUENCE [LARGE SCALE GENOMIC DNA]</scope>
    <source>
        <strain evidence="3 4">ElP</strain>
    </source>
</reference>
<evidence type="ECO:0000256" key="1">
    <source>
        <dbReference type="SAM" id="MobiDB-lite"/>
    </source>
</evidence>
<evidence type="ECO:0000313" key="3">
    <source>
        <dbReference type="EMBL" id="QDV34330.1"/>
    </source>
</evidence>
<feature type="domain" description="Putative zinc-finger" evidence="2">
    <location>
        <begin position="16"/>
        <end position="50"/>
    </location>
</feature>
<dbReference type="KEGG" id="tpla:ElP_22150"/>
<dbReference type="InterPro" id="IPR027383">
    <property type="entry name" value="Znf_put"/>
</dbReference>
<sequence>MVRRLRHAWRLLNLPCEGISELVSRSLDERLSPVERAAYRSHLVYCVACRRYRRQLLVLREALGRAGGRDGLPGSGPGMPEELKDRIRRQLKDR</sequence>
<dbReference type="RefSeq" id="WP_197446881.1">
    <property type="nucleotide sequence ID" value="NZ_CP036426.1"/>
</dbReference>
<keyword evidence="4" id="KW-1185">Reference proteome</keyword>
<dbReference type="InterPro" id="IPR041916">
    <property type="entry name" value="Anti_sigma_zinc_sf"/>
</dbReference>
<dbReference type="AlphaFoldDB" id="A0A518H0G2"/>
<dbReference type="Proteomes" id="UP000317835">
    <property type="component" value="Chromosome"/>
</dbReference>
<organism evidence="3 4">
    <name type="scientific">Tautonia plasticadhaerens</name>
    <dbReference type="NCBI Taxonomy" id="2527974"/>
    <lineage>
        <taxon>Bacteria</taxon>
        <taxon>Pseudomonadati</taxon>
        <taxon>Planctomycetota</taxon>
        <taxon>Planctomycetia</taxon>
        <taxon>Isosphaerales</taxon>
        <taxon>Isosphaeraceae</taxon>
        <taxon>Tautonia</taxon>
    </lineage>
</organism>
<dbReference type="Gene3D" id="1.10.10.1320">
    <property type="entry name" value="Anti-sigma factor, zinc-finger domain"/>
    <property type="match status" value="1"/>
</dbReference>
<dbReference type="EMBL" id="CP036426">
    <property type="protein sequence ID" value="QDV34330.1"/>
    <property type="molecule type" value="Genomic_DNA"/>
</dbReference>
<dbReference type="Pfam" id="PF13490">
    <property type="entry name" value="zf-HC2"/>
    <property type="match status" value="1"/>
</dbReference>
<evidence type="ECO:0000313" key="4">
    <source>
        <dbReference type="Proteomes" id="UP000317835"/>
    </source>
</evidence>